<dbReference type="STRING" id="883077.HMPREF9241_00249"/>
<gene>
    <name evidence="7" type="ORF">HMPREF9241_00249</name>
</gene>
<dbReference type="eggNOG" id="COG4974">
    <property type="taxonomic scope" value="Bacteria"/>
</dbReference>
<feature type="domain" description="Tyr recombinase" evidence="5">
    <location>
        <begin position="141"/>
        <end position="308"/>
    </location>
</feature>
<dbReference type="Proteomes" id="UP000003994">
    <property type="component" value="Unassembled WGS sequence"/>
</dbReference>
<dbReference type="HOGENOM" id="CLU_027562_21_0_11"/>
<dbReference type="PROSITE" id="PS51898">
    <property type="entry name" value="TYR_RECOMBINASE"/>
    <property type="match status" value="1"/>
</dbReference>
<dbReference type="EMBL" id="AGWQ01000003">
    <property type="protein sequence ID" value="EJZ87621.1"/>
    <property type="molecule type" value="Genomic_DNA"/>
</dbReference>
<comment type="caution">
    <text evidence="7">The sequence shown here is derived from an EMBL/GenBank/DDBJ whole genome shotgun (WGS) entry which is preliminary data.</text>
</comment>
<dbReference type="AlphaFoldDB" id="K0YVJ8"/>
<dbReference type="InterPro" id="IPR002104">
    <property type="entry name" value="Integrase_catalytic"/>
</dbReference>
<dbReference type="InterPro" id="IPR011010">
    <property type="entry name" value="DNA_brk_join_enz"/>
</dbReference>
<dbReference type="GO" id="GO:0003677">
    <property type="term" value="F:DNA binding"/>
    <property type="evidence" value="ECO:0007669"/>
    <property type="project" value="UniProtKB-UniRule"/>
</dbReference>
<dbReference type="SUPFAM" id="SSF56349">
    <property type="entry name" value="DNA breaking-rejoining enzymes"/>
    <property type="match status" value="1"/>
</dbReference>
<keyword evidence="2 4" id="KW-0238">DNA-binding</keyword>
<evidence type="ECO:0008006" key="9">
    <source>
        <dbReference type="Google" id="ProtNLM"/>
    </source>
</evidence>
<evidence type="ECO:0000313" key="8">
    <source>
        <dbReference type="Proteomes" id="UP000003994"/>
    </source>
</evidence>
<dbReference type="Gene3D" id="1.10.150.130">
    <property type="match status" value="1"/>
</dbReference>
<evidence type="ECO:0000256" key="3">
    <source>
        <dbReference type="ARBA" id="ARBA00023172"/>
    </source>
</evidence>
<dbReference type="InterPro" id="IPR013762">
    <property type="entry name" value="Integrase-like_cat_sf"/>
</dbReference>
<name>K0YVJ8_9ACTO</name>
<dbReference type="PANTHER" id="PTHR30349:SF41">
    <property type="entry name" value="INTEGRASE_RECOMBINASE PROTEIN MJ0367-RELATED"/>
    <property type="match status" value="1"/>
</dbReference>
<dbReference type="GO" id="GO:0015074">
    <property type="term" value="P:DNA integration"/>
    <property type="evidence" value="ECO:0007669"/>
    <property type="project" value="InterPro"/>
</dbReference>
<keyword evidence="8" id="KW-1185">Reference proteome</keyword>
<evidence type="ECO:0000313" key="7">
    <source>
        <dbReference type="EMBL" id="EJZ87621.1"/>
    </source>
</evidence>
<evidence type="ECO:0000256" key="1">
    <source>
        <dbReference type="ARBA" id="ARBA00008857"/>
    </source>
</evidence>
<evidence type="ECO:0000259" key="6">
    <source>
        <dbReference type="PROSITE" id="PS51900"/>
    </source>
</evidence>
<evidence type="ECO:0000256" key="4">
    <source>
        <dbReference type="PROSITE-ProRule" id="PRU01248"/>
    </source>
</evidence>
<evidence type="ECO:0000259" key="5">
    <source>
        <dbReference type="PROSITE" id="PS51898"/>
    </source>
</evidence>
<feature type="domain" description="Core-binding (CB)" evidence="6">
    <location>
        <begin position="43"/>
        <end position="120"/>
    </location>
</feature>
<comment type="similarity">
    <text evidence="1">Belongs to the 'phage' integrase family.</text>
</comment>
<evidence type="ECO:0000256" key="2">
    <source>
        <dbReference type="ARBA" id="ARBA00023125"/>
    </source>
</evidence>
<proteinExistence type="inferred from homology"/>
<keyword evidence="3" id="KW-0233">DNA recombination</keyword>
<sequence>MAMPVMTATMAVMALPAMPVFFNNWACLPMLMAETLVMLKTVIPFEQLARLWTVEMSARSLSVRTIDERLRVVDQFTQQTGVNAQVANFEDITLWLATLPSAITRHTYYVHLRAFYHWLVISDHRQDNPMSRVAAPKRPKYQPRPITDEQLRAVLTSPLRPATRTRIMLAAFAGLRVHEIAKIRGQDIDHATGMITVVGKGNKTAVLPVHPIILREAEHYPLRGWWFPSSTCPHTHVERRAVGSSISDAFARAGITMTSHQLRHYFATALLEAGADARVVQTLMRHENLQTTALYMNVSVRLQRQALDLLPTMFNNYLF</sequence>
<reference evidence="7 8" key="1">
    <citation type="submission" date="2012-07" db="EMBL/GenBank/DDBJ databases">
        <title>The Genome Sequence of Actinomyces turicensis ACS-279-V-COL4.</title>
        <authorList>
            <consortium name="The Broad Institute Genome Sequencing Platform"/>
            <person name="Earl A."/>
            <person name="Ward D."/>
            <person name="Feldgarden M."/>
            <person name="Gevers D."/>
            <person name="Saerens B."/>
            <person name="Vaneechoutte M."/>
            <person name="Walker B."/>
            <person name="Young S.K."/>
            <person name="Zeng Q."/>
            <person name="Gargeya S."/>
            <person name="Fitzgerald M."/>
            <person name="Haas B."/>
            <person name="Abouelleil A."/>
            <person name="Alvarado L."/>
            <person name="Arachchi H.M."/>
            <person name="Berlin A."/>
            <person name="Chapman S.B."/>
            <person name="Goldberg J."/>
            <person name="Griggs A."/>
            <person name="Gujja S."/>
            <person name="Hansen M."/>
            <person name="Howarth C."/>
            <person name="Imamovic A."/>
            <person name="Larimer J."/>
            <person name="McCowen C."/>
            <person name="Montmayeur A."/>
            <person name="Murphy C."/>
            <person name="Neiman D."/>
            <person name="Pearson M."/>
            <person name="Priest M."/>
            <person name="Roberts A."/>
            <person name="Saif S."/>
            <person name="Shea T."/>
            <person name="Sisk P."/>
            <person name="Sykes S."/>
            <person name="Wortman J."/>
            <person name="Nusbaum C."/>
            <person name="Birren B."/>
        </authorList>
    </citation>
    <scope>NUCLEOTIDE SEQUENCE [LARGE SCALE GENOMIC DNA]</scope>
    <source>
        <strain evidence="7 8">ACS-279-V-Col4</strain>
    </source>
</reference>
<protein>
    <recommendedName>
        <fullName evidence="9">Tyr recombinase domain-containing protein</fullName>
    </recommendedName>
</protein>
<dbReference type="Pfam" id="PF00589">
    <property type="entry name" value="Phage_integrase"/>
    <property type="match status" value="1"/>
</dbReference>
<dbReference type="PROSITE" id="PS51900">
    <property type="entry name" value="CB"/>
    <property type="match status" value="1"/>
</dbReference>
<dbReference type="PANTHER" id="PTHR30349">
    <property type="entry name" value="PHAGE INTEGRASE-RELATED"/>
    <property type="match status" value="1"/>
</dbReference>
<organism evidence="7 8">
    <name type="scientific">Schaalia turicensis ACS-279-V-Col4</name>
    <dbReference type="NCBI Taxonomy" id="883077"/>
    <lineage>
        <taxon>Bacteria</taxon>
        <taxon>Bacillati</taxon>
        <taxon>Actinomycetota</taxon>
        <taxon>Actinomycetes</taxon>
        <taxon>Actinomycetales</taxon>
        <taxon>Actinomycetaceae</taxon>
        <taxon>Schaalia</taxon>
    </lineage>
</organism>
<dbReference type="InterPro" id="IPR044068">
    <property type="entry name" value="CB"/>
</dbReference>
<accession>K0YVJ8</accession>
<dbReference type="GO" id="GO:0006310">
    <property type="term" value="P:DNA recombination"/>
    <property type="evidence" value="ECO:0007669"/>
    <property type="project" value="UniProtKB-KW"/>
</dbReference>
<dbReference type="InterPro" id="IPR010998">
    <property type="entry name" value="Integrase_recombinase_N"/>
</dbReference>
<dbReference type="InterPro" id="IPR050090">
    <property type="entry name" value="Tyrosine_recombinase_XerCD"/>
</dbReference>
<dbReference type="Gene3D" id="1.10.443.10">
    <property type="entry name" value="Intergrase catalytic core"/>
    <property type="match status" value="1"/>
</dbReference>